<evidence type="ECO:0000256" key="1">
    <source>
        <dbReference type="ARBA" id="ARBA00010641"/>
    </source>
</evidence>
<dbReference type="InterPro" id="IPR039425">
    <property type="entry name" value="RNA_pol_sigma-70-like"/>
</dbReference>
<evidence type="ECO:0000313" key="7">
    <source>
        <dbReference type="EMBL" id="MFD1141074.1"/>
    </source>
</evidence>
<dbReference type="NCBIfam" id="TIGR02937">
    <property type="entry name" value="sigma70-ECF"/>
    <property type="match status" value="1"/>
</dbReference>
<feature type="domain" description="RNA polymerase sigma factor 70 region 4 type 2" evidence="6">
    <location>
        <begin position="124"/>
        <end position="175"/>
    </location>
</feature>
<proteinExistence type="inferred from homology"/>
<name>A0ABW3QHQ9_9BACT</name>
<dbReference type="InterPro" id="IPR014327">
    <property type="entry name" value="RNA_pol_sigma70_bacteroid"/>
</dbReference>
<sequence length="194" mass="23103">MEHLSIPNYTLPNRLNNVDAETFKSIYLTYFDDLFEVAKRRLQSEEAAAEIVQDIFVELWERREKLNIEHLDRYLFTAVKYKVINYIRDSLIRKESWNPAVEDLVIYFDDRAENKLAFEELQKAVEQVLEQVPAKTREIFRLNRLENKTVKEISASLHIPERTVEYHITQSLRTLRLHLKEFVTYLVLLVSLSS</sequence>
<keyword evidence="4" id="KW-0804">Transcription</keyword>
<dbReference type="InterPro" id="IPR036388">
    <property type="entry name" value="WH-like_DNA-bd_sf"/>
</dbReference>
<evidence type="ECO:0000313" key="8">
    <source>
        <dbReference type="Proteomes" id="UP001597116"/>
    </source>
</evidence>
<accession>A0ABW3QHQ9</accession>
<dbReference type="PANTHER" id="PTHR43133">
    <property type="entry name" value="RNA POLYMERASE ECF-TYPE SIGMA FACTO"/>
    <property type="match status" value="1"/>
</dbReference>
<keyword evidence="2" id="KW-0805">Transcription regulation</keyword>
<dbReference type="Gene3D" id="1.10.10.10">
    <property type="entry name" value="Winged helix-like DNA-binding domain superfamily/Winged helix DNA-binding domain"/>
    <property type="match status" value="1"/>
</dbReference>
<evidence type="ECO:0000259" key="6">
    <source>
        <dbReference type="Pfam" id="PF08281"/>
    </source>
</evidence>
<gene>
    <name evidence="7" type="ORF">ACFQ4C_08135</name>
</gene>
<dbReference type="Proteomes" id="UP001597116">
    <property type="component" value="Unassembled WGS sequence"/>
</dbReference>
<keyword evidence="8" id="KW-1185">Reference proteome</keyword>
<evidence type="ECO:0000259" key="5">
    <source>
        <dbReference type="Pfam" id="PF04542"/>
    </source>
</evidence>
<dbReference type="NCBIfam" id="TIGR02985">
    <property type="entry name" value="Sig70_bacteroi1"/>
    <property type="match status" value="1"/>
</dbReference>
<comment type="caution">
    <text evidence="7">The sequence shown here is derived from an EMBL/GenBank/DDBJ whole genome shotgun (WGS) entry which is preliminary data.</text>
</comment>
<evidence type="ECO:0000256" key="2">
    <source>
        <dbReference type="ARBA" id="ARBA00023015"/>
    </source>
</evidence>
<dbReference type="SUPFAM" id="SSF88659">
    <property type="entry name" value="Sigma3 and sigma4 domains of RNA polymerase sigma factors"/>
    <property type="match status" value="1"/>
</dbReference>
<evidence type="ECO:0000256" key="3">
    <source>
        <dbReference type="ARBA" id="ARBA00023082"/>
    </source>
</evidence>
<feature type="domain" description="RNA polymerase sigma-70 region 2" evidence="5">
    <location>
        <begin position="27"/>
        <end position="89"/>
    </location>
</feature>
<dbReference type="SUPFAM" id="SSF88946">
    <property type="entry name" value="Sigma2 domain of RNA polymerase sigma factors"/>
    <property type="match status" value="1"/>
</dbReference>
<dbReference type="RefSeq" id="WP_265990574.1">
    <property type="nucleotide sequence ID" value="NZ_CP110973.1"/>
</dbReference>
<protein>
    <submittedName>
        <fullName evidence="7">RNA polymerase sigma-70 factor</fullName>
    </submittedName>
</protein>
<dbReference type="PANTHER" id="PTHR43133:SF46">
    <property type="entry name" value="RNA POLYMERASE SIGMA-70 FACTOR ECF SUBFAMILY"/>
    <property type="match status" value="1"/>
</dbReference>
<dbReference type="InterPro" id="IPR007627">
    <property type="entry name" value="RNA_pol_sigma70_r2"/>
</dbReference>
<dbReference type="Gene3D" id="1.10.1740.10">
    <property type="match status" value="1"/>
</dbReference>
<evidence type="ECO:0000256" key="4">
    <source>
        <dbReference type="ARBA" id="ARBA00023163"/>
    </source>
</evidence>
<dbReference type="InterPro" id="IPR014284">
    <property type="entry name" value="RNA_pol_sigma-70_dom"/>
</dbReference>
<comment type="similarity">
    <text evidence="1">Belongs to the sigma-70 factor family. ECF subfamily.</text>
</comment>
<dbReference type="InterPro" id="IPR013325">
    <property type="entry name" value="RNA_pol_sigma_r2"/>
</dbReference>
<dbReference type="Pfam" id="PF04542">
    <property type="entry name" value="Sigma70_r2"/>
    <property type="match status" value="1"/>
</dbReference>
<dbReference type="EMBL" id="JBHTLP010000006">
    <property type="protein sequence ID" value="MFD1141074.1"/>
    <property type="molecule type" value="Genomic_DNA"/>
</dbReference>
<dbReference type="InterPro" id="IPR013249">
    <property type="entry name" value="RNA_pol_sigma70_r4_t2"/>
</dbReference>
<organism evidence="7 8">
    <name type="scientific">Larkinella insperata</name>
    <dbReference type="NCBI Taxonomy" id="332158"/>
    <lineage>
        <taxon>Bacteria</taxon>
        <taxon>Pseudomonadati</taxon>
        <taxon>Bacteroidota</taxon>
        <taxon>Cytophagia</taxon>
        <taxon>Cytophagales</taxon>
        <taxon>Spirosomataceae</taxon>
        <taxon>Larkinella</taxon>
    </lineage>
</organism>
<dbReference type="InterPro" id="IPR013324">
    <property type="entry name" value="RNA_pol_sigma_r3/r4-like"/>
</dbReference>
<keyword evidence="3" id="KW-0731">Sigma factor</keyword>
<reference evidence="8" key="1">
    <citation type="journal article" date="2019" name="Int. J. Syst. Evol. Microbiol.">
        <title>The Global Catalogue of Microorganisms (GCM) 10K type strain sequencing project: providing services to taxonomists for standard genome sequencing and annotation.</title>
        <authorList>
            <consortium name="The Broad Institute Genomics Platform"/>
            <consortium name="The Broad Institute Genome Sequencing Center for Infectious Disease"/>
            <person name="Wu L."/>
            <person name="Ma J."/>
        </authorList>
    </citation>
    <scope>NUCLEOTIDE SEQUENCE [LARGE SCALE GENOMIC DNA]</scope>
    <source>
        <strain evidence="8">CCUG 55608</strain>
    </source>
</reference>
<dbReference type="Pfam" id="PF08281">
    <property type="entry name" value="Sigma70_r4_2"/>
    <property type="match status" value="1"/>
</dbReference>